<dbReference type="Pfam" id="PF02687">
    <property type="entry name" value="FtsX"/>
    <property type="match status" value="1"/>
</dbReference>
<feature type="domain" description="ABC3 transporter permease C-terminal" evidence="11">
    <location>
        <begin position="170"/>
        <end position="285"/>
    </location>
</feature>
<keyword evidence="6 10" id="KW-0812">Transmembrane</keyword>
<evidence type="ECO:0000256" key="4">
    <source>
        <dbReference type="ARBA" id="ARBA00022475"/>
    </source>
</evidence>
<dbReference type="PANTHER" id="PTHR47755:SF1">
    <property type="entry name" value="CELL DIVISION PROTEIN FTSX"/>
    <property type="match status" value="1"/>
</dbReference>
<feature type="transmembrane region" description="Helical" evidence="10">
    <location>
        <begin position="255"/>
        <end position="277"/>
    </location>
</feature>
<accession>A0A5J4QQH1</accession>
<dbReference type="GO" id="GO:0051301">
    <property type="term" value="P:cell division"/>
    <property type="evidence" value="ECO:0007669"/>
    <property type="project" value="UniProtKB-KW"/>
</dbReference>
<keyword evidence="9" id="KW-0131">Cell cycle</keyword>
<proteinExistence type="inferred from homology"/>
<evidence type="ECO:0000256" key="10">
    <source>
        <dbReference type="SAM" id="Phobius"/>
    </source>
</evidence>
<evidence type="ECO:0000256" key="3">
    <source>
        <dbReference type="ARBA" id="ARBA00021907"/>
    </source>
</evidence>
<dbReference type="PANTHER" id="PTHR47755">
    <property type="entry name" value="CELL DIVISION PROTEIN FTSX"/>
    <property type="match status" value="1"/>
</dbReference>
<gene>
    <name evidence="13" type="ORF">EZS27_026839</name>
</gene>
<comment type="subcellular location">
    <subcellularLocation>
        <location evidence="1">Cell membrane</location>
        <topology evidence="1">Multi-pass membrane protein</topology>
    </subcellularLocation>
</comment>
<dbReference type="Pfam" id="PF18075">
    <property type="entry name" value="FtsX_ECD"/>
    <property type="match status" value="1"/>
</dbReference>
<dbReference type="InterPro" id="IPR040690">
    <property type="entry name" value="FtsX_ECD"/>
</dbReference>
<keyword evidence="8 10" id="KW-0472">Membrane</keyword>
<evidence type="ECO:0000259" key="12">
    <source>
        <dbReference type="Pfam" id="PF18075"/>
    </source>
</evidence>
<evidence type="ECO:0000256" key="6">
    <source>
        <dbReference type="ARBA" id="ARBA00022692"/>
    </source>
</evidence>
<comment type="caution">
    <text evidence="13">The sequence shown here is derived from an EMBL/GenBank/DDBJ whole genome shotgun (WGS) entry which is preliminary data.</text>
</comment>
<evidence type="ECO:0000313" key="13">
    <source>
        <dbReference type="EMBL" id="KAA6323752.1"/>
    </source>
</evidence>
<feature type="transmembrane region" description="Helical" evidence="10">
    <location>
        <begin position="20"/>
        <end position="41"/>
    </location>
</feature>
<evidence type="ECO:0000256" key="9">
    <source>
        <dbReference type="ARBA" id="ARBA00023306"/>
    </source>
</evidence>
<keyword evidence="7 10" id="KW-1133">Transmembrane helix</keyword>
<evidence type="ECO:0000256" key="5">
    <source>
        <dbReference type="ARBA" id="ARBA00022618"/>
    </source>
</evidence>
<dbReference type="InterPro" id="IPR003838">
    <property type="entry name" value="ABC3_permease_C"/>
</dbReference>
<evidence type="ECO:0000256" key="1">
    <source>
        <dbReference type="ARBA" id="ARBA00004651"/>
    </source>
</evidence>
<dbReference type="PIRSF" id="PIRSF003097">
    <property type="entry name" value="FtsX"/>
    <property type="match status" value="1"/>
</dbReference>
<keyword evidence="4" id="KW-1003">Cell membrane</keyword>
<organism evidence="13">
    <name type="scientific">termite gut metagenome</name>
    <dbReference type="NCBI Taxonomy" id="433724"/>
    <lineage>
        <taxon>unclassified sequences</taxon>
        <taxon>metagenomes</taxon>
        <taxon>organismal metagenomes</taxon>
    </lineage>
</organism>
<dbReference type="InterPro" id="IPR004513">
    <property type="entry name" value="FtsX"/>
</dbReference>
<name>A0A5J4QQH1_9ZZZZ</name>
<dbReference type="Gene3D" id="3.30.70.3040">
    <property type="match status" value="1"/>
</dbReference>
<feature type="transmembrane region" description="Helical" evidence="10">
    <location>
        <begin position="219"/>
        <end position="243"/>
    </location>
</feature>
<feature type="domain" description="FtsX extracellular" evidence="12">
    <location>
        <begin position="52"/>
        <end position="146"/>
    </location>
</feature>
<evidence type="ECO:0000256" key="7">
    <source>
        <dbReference type="ARBA" id="ARBA00022989"/>
    </source>
</evidence>
<comment type="similarity">
    <text evidence="2">Belongs to the ABC-4 integral membrane protein family. FtsX subfamily.</text>
</comment>
<dbReference type="GO" id="GO:0005886">
    <property type="term" value="C:plasma membrane"/>
    <property type="evidence" value="ECO:0007669"/>
    <property type="project" value="UniProtKB-SubCell"/>
</dbReference>
<reference evidence="13" key="1">
    <citation type="submission" date="2019-03" db="EMBL/GenBank/DDBJ databases">
        <title>Single cell metagenomics reveals metabolic interactions within the superorganism composed of flagellate Streblomastix strix and complex community of Bacteroidetes bacteria on its surface.</title>
        <authorList>
            <person name="Treitli S.C."/>
            <person name="Kolisko M."/>
            <person name="Husnik F."/>
            <person name="Keeling P."/>
            <person name="Hampl V."/>
        </authorList>
    </citation>
    <scope>NUCLEOTIDE SEQUENCE</scope>
    <source>
        <strain evidence="13">STM</strain>
    </source>
</reference>
<dbReference type="EMBL" id="SNRY01002733">
    <property type="protein sequence ID" value="KAA6323752.1"/>
    <property type="molecule type" value="Genomic_DNA"/>
</dbReference>
<protein>
    <recommendedName>
        <fullName evidence="3">Cell division protein FtsX</fullName>
    </recommendedName>
</protein>
<evidence type="ECO:0000256" key="8">
    <source>
        <dbReference type="ARBA" id="ARBA00023136"/>
    </source>
</evidence>
<feature type="transmembrane region" description="Helical" evidence="10">
    <location>
        <begin position="163"/>
        <end position="182"/>
    </location>
</feature>
<sequence length="293" mass="33019">MSTSRNDNKISYFDMQFITSGISITLVLLLLGLMTFFLLAANNLTVYIRENVTFSVLLNDDMKEIDILKFQNELRKKPFVKSSVYISKEQALKEQSEAMGTNPKDFLGYNPLKASLEINLNSDYANSDSIAKIEKIIKQNSNIQEVLYQEELIDAVNNNIRNISLLLLGLALILAFISVALINNTVRLAIYAKRFLIYTMTLVGADWKFIRKPFVGKCIWSGICAAALSGGILTGSAYALVYYEPDLIDIITPQVMLLVVITVGIVGISIPWWCSYLSVNKYLHMKSVDLYYM</sequence>
<keyword evidence="5 13" id="KW-0132">Cell division</keyword>
<dbReference type="AlphaFoldDB" id="A0A5J4QQH1"/>
<evidence type="ECO:0000256" key="2">
    <source>
        <dbReference type="ARBA" id="ARBA00007379"/>
    </source>
</evidence>
<evidence type="ECO:0000259" key="11">
    <source>
        <dbReference type="Pfam" id="PF02687"/>
    </source>
</evidence>